<sequence>MLLIVWKHHAQQQHFQSRSPFSASTRLCCTIRTAQPRISGPYATQWPFDTARALPPADPVPRPNFKTYCHLNHACGAAYGRSEPALAVSGCLTLGALATCRCRNIWRSDRARWNTILRGIGDRFGMQHVVAGAEGSA</sequence>
<gene>
    <name evidence="1" type="ORF">AURDEDRAFT_178155</name>
</gene>
<reference evidence="2" key="1">
    <citation type="journal article" date="2012" name="Science">
        <title>The Paleozoic origin of enzymatic lignin decomposition reconstructed from 31 fungal genomes.</title>
        <authorList>
            <person name="Floudas D."/>
            <person name="Binder M."/>
            <person name="Riley R."/>
            <person name="Barry K."/>
            <person name="Blanchette R.A."/>
            <person name="Henrissat B."/>
            <person name="Martinez A.T."/>
            <person name="Otillar R."/>
            <person name="Spatafora J.W."/>
            <person name="Yadav J.S."/>
            <person name="Aerts A."/>
            <person name="Benoit I."/>
            <person name="Boyd A."/>
            <person name="Carlson A."/>
            <person name="Copeland A."/>
            <person name="Coutinho P.M."/>
            <person name="de Vries R.P."/>
            <person name="Ferreira P."/>
            <person name="Findley K."/>
            <person name="Foster B."/>
            <person name="Gaskell J."/>
            <person name="Glotzer D."/>
            <person name="Gorecki P."/>
            <person name="Heitman J."/>
            <person name="Hesse C."/>
            <person name="Hori C."/>
            <person name="Igarashi K."/>
            <person name="Jurgens J.A."/>
            <person name="Kallen N."/>
            <person name="Kersten P."/>
            <person name="Kohler A."/>
            <person name="Kuees U."/>
            <person name="Kumar T.K.A."/>
            <person name="Kuo A."/>
            <person name="LaButti K."/>
            <person name="Larrondo L.F."/>
            <person name="Lindquist E."/>
            <person name="Ling A."/>
            <person name="Lombard V."/>
            <person name="Lucas S."/>
            <person name="Lundell T."/>
            <person name="Martin R."/>
            <person name="McLaughlin D.J."/>
            <person name="Morgenstern I."/>
            <person name="Morin E."/>
            <person name="Murat C."/>
            <person name="Nagy L.G."/>
            <person name="Nolan M."/>
            <person name="Ohm R.A."/>
            <person name="Patyshakuliyeva A."/>
            <person name="Rokas A."/>
            <person name="Ruiz-Duenas F.J."/>
            <person name="Sabat G."/>
            <person name="Salamov A."/>
            <person name="Samejima M."/>
            <person name="Schmutz J."/>
            <person name="Slot J.C."/>
            <person name="St John F."/>
            <person name="Stenlid J."/>
            <person name="Sun H."/>
            <person name="Sun S."/>
            <person name="Syed K."/>
            <person name="Tsang A."/>
            <person name="Wiebenga A."/>
            <person name="Young D."/>
            <person name="Pisabarro A."/>
            <person name="Eastwood D.C."/>
            <person name="Martin F."/>
            <person name="Cullen D."/>
            <person name="Grigoriev I.V."/>
            <person name="Hibbett D.S."/>
        </authorList>
    </citation>
    <scope>NUCLEOTIDE SEQUENCE [LARGE SCALE GENOMIC DNA]</scope>
    <source>
        <strain evidence="2">TFB10046</strain>
    </source>
</reference>
<dbReference type="KEGG" id="adl:AURDEDRAFT_178155"/>
<dbReference type="Proteomes" id="UP000006514">
    <property type="component" value="Unassembled WGS sequence"/>
</dbReference>
<proteinExistence type="predicted"/>
<name>J0CR62_AURST</name>
<organism evidence="1 2">
    <name type="scientific">Auricularia subglabra (strain TFB-10046 / SS5)</name>
    <name type="common">White-rot fungus</name>
    <name type="synonym">Auricularia delicata (strain TFB10046)</name>
    <dbReference type="NCBI Taxonomy" id="717982"/>
    <lineage>
        <taxon>Eukaryota</taxon>
        <taxon>Fungi</taxon>
        <taxon>Dikarya</taxon>
        <taxon>Basidiomycota</taxon>
        <taxon>Agaricomycotina</taxon>
        <taxon>Agaricomycetes</taxon>
        <taxon>Auriculariales</taxon>
        <taxon>Auriculariaceae</taxon>
        <taxon>Auricularia</taxon>
    </lineage>
</organism>
<evidence type="ECO:0000313" key="1">
    <source>
        <dbReference type="EMBL" id="EJD32749.1"/>
    </source>
</evidence>
<protein>
    <submittedName>
        <fullName evidence="1">Uncharacterized protein</fullName>
    </submittedName>
</protein>
<evidence type="ECO:0000313" key="2">
    <source>
        <dbReference type="Proteomes" id="UP000006514"/>
    </source>
</evidence>
<accession>J0CR62</accession>
<dbReference type="EMBL" id="JH688686">
    <property type="protein sequence ID" value="EJD32749.1"/>
    <property type="molecule type" value="Genomic_DNA"/>
</dbReference>
<keyword evidence="2" id="KW-1185">Reference proteome</keyword>
<dbReference type="AlphaFoldDB" id="J0CR62"/>
<dbReference type="InParanoid" id="J0CR62"/>